<protein>
    <recommendedName>
        <fullName evidence="2">Pyridoxal phosphate-dependent enzyme</fullName>
    </recommendedName>
</protein>
<reference evidence="1" key="1">
    <citation type="journal article" date="2015" name="Antimicrob. Agents Chemother.">
        <title>Novel Type XII Staphylococcal Cassette Chromosome mec Harboring a New Cassette Chromosome Recombinase, CcrC2.</title>
        <authorList>
            <person name="Wu Z."/>
            <person name="Li F."/>
            <person name="Liu D."/>
            <person name="Xue H."/>
            <person name="Zhao X."/>
        </authorList>
    </citation>
    <scope>NUCLEOTIDE SEQUENCE</scope>
    <source>
        <strain evidence="1">BA01611</strain>
    </source>
</reference>
<evidence type="ECO:0008006" key="2">
    <source>
        <dbReference type="Google" id="ProtNLM"/>
    </source>
</evidence>
<dbReference type="Pfam" id="PF06124">
    <property type="entry name" value="DUF960"/>
    <property type="match status" value="1"/>
</dbReference>
<dbReference type="EMBL" id="KR187111">
    <property type="protein sequence ID" value="ALF44651.1"/>
    <property type="molecule type" value="Genomic_DNA"/>
</dbReference>
<dbReference type="Gene3D" id="3.10.450.150">
    <property type="entry name" value="enterococcus faecalis protein"/>
    <property type="match status" value="1"/>
</dbReference>
<dbReference type="AlphaFoldDB" id="A0A0N9EIL0"/>
<organism evidence="1">
    <name type="scientific">Staphylococcus aureus</name>
    <dbReference type="NCBI Taxonomy" id="1280"/>
    <lineage>
        <taxon>Bacteria</taxon>
        <taxon>Bacillati</taxon>
        <taxon>Bacillota</taxon>
        <taxon>Bacilli</taxon>
        <taxon>Bacillales</taxon>
        <taxon>Staphylococcaceae</taxon>
        <taxon>Staphylococcus</taxon>
    </lineage>
</organism>
<proteinExistence type="predicted"/>
<name>A0A0N9EIL0_STAAU</name>
<sequence>MKISRYITSGVSEQLSLDFQILLWHMVEERENPPHTDYLHIFKLQEDDNLLSVTHEQEQPPYKLEYHYINYVKNQNALPKKVYVIREDDVDTFYYVMLLPEEY</sequence>
<accession>A0A0N9EIL0</accession>
<dbReference type="InterPro" id="IPR009303">
    <property type="entry name" value="DUF960"/>
</dbReference>
<evidence type="ECO:0000313" key="1">
    <source>
        <dbReference type="EMBL" id="ALF44651.1"/>
    </source>
</evidence>
<dbReference type="RefSeq" id="WP_031590878.1">
    <property type="nucleotide sequence ID" value="NZ_CP019945.1"/>
</dbReference>